<dbReference type="InterPro" id="IPR056823">
    <property type="entry name" value="TEN-like_YD-shell"/>
</dbReference>
<gene>
    <name evidence="4" type="ORF">ENP06_00770</name>
</gene>
<evidence type="ECO:0000256" key="1">
    <source>
        <dbReference type="ARBA" id="ARBA00022737"/>
    </source>
</evidence>
<dbReference type="EMBL" id="DSHW01000057">
    <property type="protein sequence ID" value="HEQ87928.1"/>
    <property type="molecule type" value="Genomic_DNA"/>
</dbReference>
<dbReference type="InterPro" id="IPR050708">
    <property type="entry name" value="T6SS_VgrG/RHS"/>
</dbReference>
<dbReference type="Gene3D" id="2.180.10.10">
    <property type="entry name" value="RHS repeat-associated core"/>
    <property type="match status" value="1"/>
</dbReference>
<sequence>MLSWGGRSFAWYPTGSMRQLVMSGYSATYGYDAKDERVAWVDSTEPGIHYTLRGLSNEILREVHELNGVWSWRKDYIFAGTTHIATVDSSGLTHVHKDHLGSTRVVTNSAGSKVSEHRYWPFGEEMTVTSSPERMRFAGHERDSQTSLDYMHARYYAPFGGRFLSVDPGRDFDPSHPQTWNLYAYVRNNPVTMTDPAGREVYLYNRPVQDFPLARHVFLVVRLTGENKKLFGNRAVKGEFLIVSGMPGVSPGVKGQALVRWYTDSLESATHRIVIQPRSQSRQQFEKNVLEAFGKYQNDQHYNAQDVGGKNSNSLISGILDAAGAKEAKPSSSELEGWVPGWNDPVKLPDVTKNDGTEEEMKELVKITSEYPPNQPE</sequence>
<dbReference type="PANTHER" id="PTHR32305">
    <property type="match status" value="1"/>
</dbReference>
<keyword evidence="1" id="KW-0677">Repeat</keyword>
<feature type="region of interest" description="Disordered" evidence="2">
    <location>
        <begin position="331"/>
        <end position="359"/>
    </location>
</feature>
<dbReference type="AlphaFoldDB" id="A0A7V1ZH62"/>
<dbReference type="PANTHER" id="PTHR32305:SF17">
    <property type="entry name" value="TRNA NUCLEASE WAPA"/>
    <property type="match status" value="1"/>
</dbReference>
<accession>A0A7V1ZH62</accession>
<name>A0A7V1ZH62_9BACT</name>
<protein>
    <submittedName>
        <fullName evidence="4">RHS repeat-associated core domain-containing protein</fullName>
    </submittedName>
</protein>
<dbReference type="NCBIfam" id="TIGR03696">
    <property type="entry name" value="Rhs_assc_core"/>
    <property type="match status" value="1"/>
</dbReference>
<feature type="domain" description="Teneurin-like YD-shell" evidence="3">
    <location>
        <begin position="94"/>
        <end position="191"/>
    </location>
</feature>
<evidence type="ECO:0000259" key="3">
    <source>
        <dbReference type="Pfam" id="PF25023"/>
    </source>
</evidence>
<dbReference type="InterPro" id="IPR022385">
    <property type="entry name" value="Rhs_assc_core"/>
</dbReference>
<organism evidence="4">
    <name type="scientific">Thermoanaerobaculum aquaticum</name>
    <dbReference type="NCBI Taxonomy" id="1312852"/>
    <lineage>
        <taxon>Bacteria</taxon>
        <taxon>Pseudomonadati</taxon>
        <taxon>Acidobacteriota</taxon>
        <taxon>Thermoanaerobaculia</taxon>
        <taxon>Thermoanaerobaculales</taxon>
        <taxon>Thermoanaerobaculaceae</taxon>
        <taxon>Thermoanaerobaculum</taxon>
    </lineage>
</organism>
<dbReference type="Pfam" id="PF25023">
    <property type="entry name" value="TEN_YD-shell"/>
    <property type="match status" value="1"/>
</dbReference>
<proteinExistence type="predicted"/>
<comment type="caution">
    <text evidence="4">The sequence shown here is derived from an EMBL/GenBank/DDBJ whole genome shotgun (WGS) entry which is preliminary data.</text>
</comment>
<evidence type="ECO:0000256" key="2">
    <source>
        <dbReference type="SAM" id="MobiDB-lite"/>
    </source>
</evidence>
<evidence type="ECO:0000313" key="4">
    <source>
        <dbReference type="EMBL" id="HEQ87928.1"/>
    </source>
</evidence>
<reference evidence="4" key="1">
    <citation type="journal article" date="2020" name="mSystems">
        <title>Genome- and Community-Level Interaction Insights into Carbon Utilization and Element Cycling Functions of Hydrothermarchaeota in Hydrothermal Sediment.</title>
        <authorList>
            <person name="Zhou Z."/>
            <person name="Liu Y."/>
            <person name="Xu W."/>
            <person name="Pan J."/>
            <person name="Luo Z.H."/>
            <person name="Li M."/>
        </authorList>
    </citation>
    <scope>NUCLEOTIDE SEQUENCE [LARGE SCALE GENOMIC DNA]</scope>
    <source>
        <strain evidence="4">SpSt-186</strain>
    </source>
</reference>